<dbReference type="Proteomes" id="UP000000768">
    <property type="component" value="Chromosome 10"/>
</dbReference>
<reference evidence="1 2" key="1">
    <citation type="journal article" date="2009" name="Nature">
        <title>The Sorghum bicolor genome and the diversification of grasses.</title>
        <authorList>
            <person name="Paterson A.H."/>
            <person name="Bowers J.E."/>
            <person name="Bruggmann R."/>
            <person name="Dubchak I."/>
            <person name="Grimwood J."/>
            <person name="Gundlach H."/>
            <person name="Haberer G."/>
            <person name="Hellsten U."/>
            <person name="Mitros T."/>
            <person name="Poliakov A."/>
            <person name="Schmutz J."/>
            <person name="Spannagl M."/>
            <person name="Tang H."/>
            <person name="Wang X."/>
            <person name="Wicker T."/>
            <person name="Bharti A.K."/>
            <person name="Chapman J."/>
            <person name="Feltus F.A."/>
            <person name="Gowik U."/>
            <person name="Grigoriev I.V."/>
            <person name="Lyons E."/>
            <person name="Maher C.A."/>
            <person name="Martis M."/>
            <person name="Narechania A."/>
            <person name="Otillar R.P."/>
            <person name="Penning B.W."/>
            <person name="Salamov A.A."/>
            <person name="Wang Y."/>
            <person name="Zhang L."/>
            <person name="Carpita N.C."/>
            <person name="Freeling M."/>
            <person name="Gingle A.R."/>
            <person name="Hash C.T."/>
            <person name="Keller B."/>
            <person name="Klein P."/>
            <person name="Kresovich S."/>
            <person name="McCann M.C."/>
            <person name="Ming R."/>
            <person name="Peterson D.G."/>
            <person name="Mehboob-ur-Rahman"/>
            <person name="Ware D."/>
            <person name="Westhoff P."/>
            <person name="Mayer K.F."/>
            <person name="Messing J."/>
            <person name="Rokhsar D.S."/>
        </authorList>
    </citation>
    <scope>NUCLEOTIDE SEQUENCE [LARGE SCALE GENOMIC DNA]</scope>
    <source>
        <strain evidence="2">cv. BTx623</strain>
    </source>
</reference>
<proteinExistence type="predicted"/>
<reference evidence="2" key="2">
    <citation type="journal article" date="2018" name="Plant J.">
        <title>The Sorghum bicolor reference genome: improved assembly, gene annotations, a transcriptome atlas, and signatures of genome organization.</title>
        <authorList>
            <person name="McCormick R.F."/>
            <person name="Truong S.K."/>
            <person name="Sreedasyam A."/>
            <person name="Jenkins J."/>
            <person name="Shu S."/>
            <person name="Sims D."/>
            <person name="Kennedy M."/>
            <person name="Amirebrahimi M."/>
            <person name="Weers B.D."/>
            <person name="McKinley B."/>
            <person name="Mattison A."/>
            <person name="Morishige D.T."/>
            <person name="Grimwood J."/>
            <person name="Schmutz J."/>
            <person name="Mullet J.E."/>
        </authorList>
    </citation>
    <scope>NUCLEOTIDE SEQUENCE [LARGE SCALE GENOMIC DNA]</scope>
    <source>
        <strain evidence="2">cv. BTx623</strain>
    </source>
</reference>
<protein>
    <submittedName>
        <fullName evidence="1">Uncharacterized protein</fullName>
    </submittedName>
</protein>
<sequence>MFQQRKSGHYILHAKRNSWGLYAGILIQGLMVPHNSYACINTSKFFLIMTKDFWQFRFCQIHKLEFYFQLDAFYLFRPPKSSVAG</sequence>
<evidence type="ECO:0000313" key="2">
    <source>
        <dbReference type="Proteomes" id="UP000000768"/>
    </source>
</evidence>
<gene>
    <name evidence="1" type="ORF">SORBI_3010G267450</name>
</gene>
<dbReference type="Gramene" id="OQU77113">
    <property type="protein sequence ID" value="OQU77113"/>
    <property type="gene ID" value="SORBI_3010G267450"/>
</dbReference>
<name>A0A1W0VV07_SORBI</name>
<dbReference type="EMBL" id="CM000769">
    <property type="protein sequence ID" value="OQU77113.1"/>
    <property type="molecule type" value="Genomic_DNA"/>
</dbReference>
<organism evidence="1 2">
    <name type="scientific">Sorghum bicolor</name>
    <name type="common">Sorghum</name>
    <name type="synonym">Sorghum vulgare</name>
    <dbReference type="NCBI Taxonomy" id="4558"/>
    <lineage>
        <taxon>Eukaryota</taxon>
        <taxon>Viridiplantae</taxon>
        <taxon>Streptophyta</taxon>
        <taxon>Embryophyta</taxon>
        <taxon>Tracheophyta</taxon>
        <taxon>Spermatophyta</taxon>
        <taxon>Magnoliopsida</taxon>
        <taxon>Liliopsida</taxon>
        <taxon>Poales</taxon>
        <taxon>Poaceae</taxon>
        <taxon>PACMAD clade</taxon>
        <taxon>Panicoideae</taxon>
        <taxon>Andropogonodae</taxon>
        <taxon>Andropogoneae</taxon>
        <taxon>Sorghinae</taxon>
        <taxon>Sorghum</taxon>
    </lineage>
</organism>
<keyword evidence="2" id="KW-1185">Reference proteome</keyword>
<dbReference type="InParanoid" id="A0A1W0VV07"/>
<accession>A0A1W0VV07</accession>
<dbReference type="AlphaFoldDB" id="A0A1W0VV07"/>
<evidence type="ECO:0000313" key="1">
    <source>
        <dbReference type="EMBL" id="OQU77113.1"/>
    </source>
</evidence>